<reference evidence="3" key="1">
    <citation type="journal article" date="2019" name="Int. J. Syst. Evol. Microbiol.">
        <title>The Global Catalogue of Microorganisms (GCM) 10K type strain sequencing project: providing services to taxonomists for standard genome sequencing and annotation.</title>
        <authorList>
            <consortium name="The Broad Institute Genomics Platform"/>
            <consortium name="The Broad Institute Genome Sequencing Center for Infectious Disease"/>
            <person name="Wu L."/>
            <person name="Ma J."/>
        </authorList>
    </citation>
    <scope>NUCLEOTIDE SEQUENCE [LARGE SCALE GENOMIC DNA]</scope>
    <source>
        <strain evidence="3">CCUG 60214</strain>
    </source>
</reference>
<proteinExistence type="predicted"/>
<organism evidence="2 3">
    <name type="scientific">Saccharothrix hoggarensis</name>
    <dbReference type="NCBI Taxonomy" id="913853"/>
    <lineage>
        <taxon>Bacteria</taxon>
        <taxon>Bacillati</taxon>
        <taxon>Actinomycetota</taxon>
        <taxon>Actinomycetes</taxon>
        <taxon>Pseudonocardiales</taxon>
        <taxon>Pseudonocardiaceae</taxon>
        <taxon>Saccharothrix</taxon>
    </lineage>
</organism>
<sequence>MRKDVRLGAATLVLCGLAGCGGPGGTASPAAPTSTTSSTTPAPPPTASQVEWLDQFCQATAVFTNPPQPPPDLRDEFTAMDLEFHLRAVDTALDTVSHQTNTLTADEFPRGRELIDAYTGAAKELGERVTEYANQHNAGEDVLREHVAETTSALEALEPDGLDLADLVAENGTVAQAHEQAEHCRPAPDRETTPAAPVDLPAAADGGNLAACEDGACEVLVSPSAVVPVPRRYGFTLVRVRSIGDGVALIGAKTEGGAMTSPLTNGRSTVMNGLSVTAVAVGEGKAVLRFSPA</sequence>
<feature type="region of interest" description="Disordered" evidence="1">
    <location>
        <begin position="23"/>
        <end position="47"/>
    </location>
</feature>
<name>A0ABW3QRT0_9PSEU</name>
<comment type="caution">
    <text evidence="2">The sequence shown here is derived from an EMBL/GenBank/DDBJ whole genome shotgun (WGS) entry which is preliminary data.</text>
</comment>
<keyword evidence="3" id="KW-1185">Reference proteome</keyword>
<evidence type="ECO:0000256" key="1">
    <source>
        <dbReference type="SAM" id="MobiDB-lite"/>
    </source>
</evidence>
<evidence type="ECO:0000313" key="3">
    <source>
        <dbReference type="Proteomes" id="UP001597168"/>
    </source>
</evidence>
<dbReference type="RefSeq" id="WP_380722347.1">
    <property type="nucleotide sequence ID" value="NZ_JBHTLK010000032.1"/>
</dbReference>
<protein>
    <submittedName>
        <fullName evidence="2">Uncharacterized protein</fullName>
    </submittedName>
</protein>
<feature type="compositionally biased region" description="Low complexity" evidence="1">
    <location>
        <begin position="26"/>
        <end position="40"/>
    </location>
</feature>
<evidence type="ECO:0000313" key="2">
    <source>
        <dbReference type="EMBL" id="MFD1147316.1"/>
    </source>
</evidence>
<dbReference type="PROSITE" id="PS51257">
    <property type="entry name" value="PROKAR_LIPOPROTEIN"/>
    <property type="match status" value="1"/>
</dbReference>
<gene>
    <name evidence="2" type="ORF">ACFQ3T_09285</name>
</gene>
<dbReference type="EMBL" id="JBHTLK010000032">
    <property type="protein sequence ID" value="MFD1147316.1"/>
    <property type="molecule type" value="Genomic_DNA"/>
</dbReference>
<dbReference type="Proteomes" id="UP001597168">
    <property type="component" value="Unassembled WGS sequence"/>
</dbReference>
<accession>A0ABW3QRT0</accession>